<dbReference type="SUPFAM" id="SSF49464">
    <property type="entry name" value="Carboxypeptidase regulatory domain-like"/>
    <property type="match status" value="1"/>
</dbReference>
<evidence type="ECO:0000259" key="12">
    <source>
        <dbReference type="Pfam" id="PF00593"/>
    </source>
</evidence>
<dbReference type="Proteomes" id="UP001241110">
    <property type="component" value="Unassembled WGS sequence"/>
</dbReference>
<organism evidence="14 15">
    <name type="scientific">Xanthocytophaga flava</name>
    <dbReference type="NCBI Taxonomy" id="3048013"/>
    <lineage>
        <taxon>Bacteria</taxon>
        <taxon>Pseudomonadati</taxon>
        <taxon>Bacteroidota</taxon>
        <taxon>Cytophagia</taxon>
        <taxon>Cytophagales</taxon>
        <taxon>Rhodocytophagaceae</taxon>
        <taxon>Xanthocytophaga</taxon>
    </lineage>
</organism>
<gene>
    <name evidence="14" type="ORF">QNI16_29960</name>
</gene>
<keyword evidence="6 11" id="KW-0798">TonB box</keyword>
<comment type="caution">
    <text evidence="14">The sequence shown here is derived from an EMBL/GenBank/DDBJ whole genome shotgun (WGS) entry which is preliminary data.</text>
</comment>
<proteinExistence type="inferred from homology"/>
<keyword evidence="7 10" id="KW-0472">Membrane</keyword>
<dbReference type="Pfam" id="PF07715">
    <property type="entry name" value="Plug"/>
    <property type="match status" value="1"/>
</dbReference>
<dbReference type="Gene3D" id="2.40.170.20">
    <property type="entry name" value="TonB-dependent receptor, beta-barrel domain"/>
    <property type="match status" value="1"/>
</dbReference>
<dbReference type="Pfam" id="PF13715">
    <property type="entry name" value="CarbopepD_reg_2"/>
    <property type="match status" value="1"/>
</dbReference>
<sequence>MNTYKILQRIALYSLLLFIGGIFGNSLQAQENCQLSVSGTVVHSQQQPFPGAVVFIVELKQGTTTDEKGRYYIDHVCPGTYTVICQYVGHHTDSTYIQITKSQGNLNFHLNEMEETLETVVVQGTHQENATLLPQQSLQGKDLERIQGIALGEMVKTLPGLNSIQTGPSISKPVIHGLHSNRVLILNNGIRQEGQQWGSEHAPEIDPFVAKRITIIKGASSVRYGADAIGGVILVEPDPLPQTNKISGEINLHAFSNNRQGTVSGLMEGGLKKINGLGWRVQGTYKKAGTSRTPDYYLTNSQFEEANISAATGYKTAKYGFDVFFSHFSTKIGIFTGSHIGNQTDLENAINADRPLVSSKFSYSIGRPYQDISHNLAKVNAFYISPALGKFSLLFGYQYNFRQEYDAPSVRSTNIRFRLYTYTYELLWEHKPILPNTTGTIGVSTVYQGNNVGGNVYLIPNFNNQGIGGFIIEKWAKNQWQAEAGIRYDYRHLDVYRRKQGSQSVISPGYTYTSFSGTLGTTYQPHQNLSINLNFSSAWRPPTAAELYSAGVHHGAAAYEKGDSALSIEQSYHTTVSLNWKPTDKLSADIGVYSNYMPGYIYLKPDSVPIVTIRGAFPAYTYTQTNALFKGLDATLKYQFLPYLSWQGKLAMVRALNRTTDEYLPWIPTDRIENTIRYEKTKWKKLTNVYVAISVLNVSKQRRVPPTYTTTTTEGGATRTIYVGDFAPPPVGYMLLSADMGFAWPVGKYVADIGVSGHNLANVRYRDYLNRFRYFSDEIGRNIIIRLKFSF</sequence>
<evidence type="ECO:0000259" key="13">
    <source>
        <dbReference type="Pfam" id="PF07715"/>
    </source>
</evidence>
<dbReference type="GO" id="GO:0044718">
    <property type="term" value="P:siderophore transmembrane transport"/>
    <property type="evidence" value="ECO:0007669"/>
    <property type="project" value="TreeGrafter"/>
</dbReference>
<evidence type="ECO:0000256" key="6">
    <source>
        <dbReference type="ARBA" id="ARBA00023077"/>
    </source>
</evidence>
<feature type="domain" description="TonB-dependent receptor plug" evidence="13">
    <location>
        <begin position="135"/>
        <end position="232"/>
    </location>
</feature>
<dbReference type="InterPro" id="IPR008969">
    <property type="entry name" value="CarboxyPept-like_regulatory"/>
</dbReference>
<name>A0AAE3QYE2_9BACT</name>
<keyword evidence="5" id="KW-0732">Signal</keyword>
<evidence type="ECO:0000256" key="11">
    <source>
        <dbReference type="RuleBase" id="RU003357"/>
    </source>
</evidence>
<keyword evidence="9 10" id="KW-0998">Cell outer membrane</keyword>
<keyword evidence="2 10" id="KW-0813">Transport</keyword>
<evidence type="ECO:0000256" key="4">
    <source>
        <dbReference type="ARBA" id="ARBA00022692"/>
    </source>
</evidence>
<dbReference type="AlphaFoldDB" id="A0AAE3QYE2"/>
<dbReference type="InterPro" id="IPR012910">
    <property type="entry name" value="Plug_dom"/>
</dbReference>
<evidence type="ECO:0000256" key="8">
    <source>
        <dbReference type="ARBA" id="ARBA00023170"/>
    </source>
</evidence>
<evidence type="ECO:0000313" key="15">
    <source>
        <dbReference type="Proteomes" id="UP001241110"/>
    </source>
</evidence>
<evidence type="ECO:0000256" key="10">
    <source>
        <dbReference type="PROSITE-ProRule" id="PRU01360"/>
    </source>
</evidence>
<dbReference type="PANTHER" id="PTHR30069:SF29">
    <property type="entry name" value="HEMOGLOBIN AND HEMOGLOBIN-HAPTOGLOBIN-BINDING PROTEIN 1-RELATED"/>
    <property type="match status" value="1"/>
</dbReference>
<dbReference type="EMBL" id="JASJOS010000016">
    <property type="protein sequence ID" value="MDJ1484763.1"/>
    <property type="molecule type" value="Genomic_DNA"/>
</dbReference>
<dbReference type="GO" id="GO:0015344">
    <property type="term" value="F:siderophore uptake transmembrane transporter activity"/>
    <property type="evidence" value="ECO:0007669"/>
    <property type="project" value="TreeGrafter"/>
</dbReference>
<dbReference type="InterPro" id="IPR037066">
    <property type="entry name" value="Plug_dom_sf"/>
</dbReference>
<dbReference type="PROSITE" id="PS52016">
    <property type="entry name" value="TONB_DEPENDENT_REC_3"/>
    <property type="match status" value="1"/>
</dbReference>
<evidence type="ECO:0000256" key="1">
    <source>
        <dbReference type="ARBA" id="ARBA00004571"/>
    </source>
</evidence>
<keyword evidence="8 14" id="KW-0675">Receptor</keyword>
<evidence type="ECO:0000313" key="14">
    <source>
        <dbReference type="EMBL" id="MDJ1484763.1"/>
    </source>
</evidence>
<evidence type="ECO:0000256" key="2">
    <source>
        <dbReference type="ARBA" id="ARBA00022448"/>
    </source>
</evidence>
<keyword evidence="3 10" id="KW-1134">Transmembrane beta strand</keyword>
<feature type="domain" description="TonB-dependent receptor-like beta-barrel" evidence="12">
    <location>
        <begin position="325"/>
        <end position="759"/>
    </location>
</feature>
<evidence type="ECO:0000256" key="3">
    <source>
        <dbReference type="ARBA" id="ARBA00022452"/>
    </source>
</evidence>
<evidence type="ECO:0000256" key="7">
    <source>
        <dbReference type="ARBA" id="ARBA00023136"/>
    </source>
</evidence>
<keyword evidence="4 10" id="KW-0812">Transmembrane</keyword>
<dbReference type="SUPFAM" id="SSF56935">
    <property type="entry name" value="Porins"/>
    <property type="match status" value="1"/>
</dbReference>
<reference evidence="14" key="1">
    <citation type="submission" date="2023-05" db="EMBL/GenBank/DDBJ databases">
        <authorList>
            <person name="Zhang X."/>
        </authorList>
    </citation>
    <scope>NUCLEOTIDE SEQUENCE</scope>
    <source>
        <strain evidence="14">YF14B1</strain>
    </source>
</reference>
<evidence type="ECO:0000256" key="5">
    <source>
        <dbReference type="ARBA" id="ARBA00022729"/>
    </source>
</evidence>
<dbReference type="GO" id="GO:0009279">
    <property type="term" value="C:cell outer membrane"/>
    <property type="evidence" value="ECO:0007669"/>
    <property type="project" value="UniProtKB-SubCell"/>
</dbReference>
<evidence type="ECO:0000256" key="9">
    <source>
        <dbReference type="ARBA" id="ARBA00023237"/>
    </source>
</evidence>
<dbReference type="InterPro" id="IPR000531">
    <property type="entry name" value="Beta-barrel_TonB"/>
</dbReference>
<comment type="similarity">
    <text evidence="10 11">Belongs to the TonB-dependent receptor family.</text>
</comment>
<dbReference type="Pfam" id="PF00593">
    <property type="entry name" value="TonB_dep_Rec_b-barrel"/>
    <property type="match status" value="1"/>
</dbReference>
<dbReference type="InterPro" id="IPR039426">
    <property type="entry name" value="TonB-dep_rcpt-like"/>
</dbReference>
<dbReference type="Gene3D" id="2.170.130.10">
    <property type="entry name" value="TonB-dependent receptor, plug domain"/>
    <property type="match status" value="1"/>
</dbReference>
<accession>A0AAE3QYE2</accession>
<protein>
    <submittedName>
        <fullName evidence="14">TonB-dependent receptor</fullName>
    </submittedName>
</protein>
<dbReference type="Gene3D" id="2.60.40.1120">
    <property type="entry name" value="Carboxypeptidase-like, regulatory domain"/>
    <property type="match status" value="1"/>
</dbReference>
<dbReference type="InterPro" id="IPR036942">
    <property type="entry name" value="Beta-barrel_TonB_sf"/>
</dbReference>
<dbReference type="RefSeq" id="WP_313986437.1">
    <property type="nucleotide sequence ID" value="NZ_JASJOS010000016.1"/>
</dbReference>
<comment type="subcellular location">
    <subcellularLocation>
        <location evidence="1 10">Cell outer membrane</location>
        <topology evidence="1 10">Multi-pass membrane protein</topology>
    </subcellularLocation>
</comment>
<dbReference type="PANTHER" id="PTHR30069">
    <property type="entry name" value="TONB-DEPENDENT OUTER MEMBRANE RECEPTOR"/>
    <property type="match status" value="1"/>
</dbReference>